<keyword evidence="1" id="KW-0560">Oxidoreductase</keyword>
<dbReference type="InterPro" id="IPR050523">
    <property type="entry name" value="AKR_Detox_Biosynth"/>
</dbReference>
<evidence type="ECO:0000313" key="4">
    <source>
        <dbReference type="Proteomes" id="UP000663570"/>
    </source>
</evidence>
<name>A0ABX7M893_9RHOO</name>
<reference evidence="3 4" key="1">
    <citation type="submission" date="2021-02" db="EMBL/GenBank/DDBJ databases">
        <title>Niveibacterium changnyeongensis HC41.</title>
        <authorList>
            <person name="Kang M."/>
        </authorList>
    </citation>
    <scope>NUCLEOTIDE SEQUENCE [LARGE SCALE GENOMIC DNA]</scope>
    <source>
        <strain evidence="3 4">HC41</strain>
    </source>
</reference>
<dbReference type="Pfam" id="PF00248">
    <property type="entry name" value="Aldo_ket_red"/>
    <property type="match status" value="1"/>
</dbReference>
<dbReference type="InterPro" id="IPR036812">
    <property type="entry name" value="NAD(P)_OxRdtase_dom_sf"/>
</dbReference>
<dbReference type="Proteomes" id="UP000663570">
    <property type="component" value="Chromosome"/>
</dbReference>
<dbReference type="PANTHER" id="PTHR43364:SF4">
    <property type="entry name" value="NAD(P)-LINKED OXIDOREDUCTASE SUPERFAMILY PROTEIN"/>
    <property type="match status" value="1"/>
</dbReference>
<dbReference type="EMBL" id="CP071060">
    <property type="protein sequence ID" value="QSI76948.1"/>
    <property type="molecule type" value="Genomic_DNA"/>
</dbReference>
<dbReference type="PANTHER" id="PTHR43364">
    <property type="entry name" value="NADH-SPECIFIC METHYLGLYOXAL REDUCTASE-RELATED"/>
    <property type="match status" value="1"/>
</dbReference>
<proteinExistence type="predicted"/>
<evidence type="ECO:0000259" key="2">
    <source>
        <dbReference type="Pfam" id="PF00248"/>
    </source>
</evidence>
<keyword evidence="4" id="KW-1185">Reference proteome</keyword>
<feature type="domain" description="NADP-dependent oxidoreductase" evidence="2">
    <location>
        <begin position="18"/>
        <end position="323"/>
    </location>
</feature>
<organism evidence="3 4">
    <name type="scientific">Niveibacterium microcysteis</name>
    <dbReference type="NCBI Taxonomy" id="2811415"/>
    <lineage>
        <taxon>Bacteria</taxon>
        <taxon>Pseudomonadati</taxon>
        <taxon>Pseudomonadota</taxon>
        <taxon>Betaproteobacteria</taxon>
        <taxon>Rhodocyclales</taxon>
        <taxon>Rhodocyclaceae</taxon>
        <taxon>Niveibacterium</taxon>
    </lineage>
</organism>
<dbReference type="PRINTS" id="PR00069">
    <property type="entry name" value="ALDKETRDTASE"/>
</dbReference>
<dbReference type="RefSeq" id="WP_206254528.1">
    <property type="nucleotide sequence ID" value="NZ_CP071060.1"/>
</dbReference>
<evidence type="ECO:0000313" key="3">
    <source>
        <dbReference type="EMBL" id="QSI76948.1"/>
    </source>
</evidence>
<gene>
    <name evidence="3" type="ORF">JY500_21290</name>
</gene>
<dbReference type="SUPFAM" id="SSF51430">
    <property type="entry name" value="NAD(P)-linked oxidoreductase"/>
    <property type="match status" value="1"/>
</dbReference>
<dbReference type="CDD" id="cd19080">
    <property type="entry name" value="AKR_AKR9A_9B"/>
    <property type="match status" value="1"/>
</dbReference>
<sequence length="378" mass="40623">MSLASTYTLGRSGLRVSRLALGTMTFGTDWGWGADKATARAMFDAYVDAGGNLVDTADLYTNGNSETWLGEFVRERSLRDRMVIVTKYGYSAQPDNPNAGGNGRKNMIRAVEGSLRRLGTDYIDLYLLHSWDQLTPVDEVMRGFDDLVRAGKVRHVGLSNVPAWYASRAQTLAELRGYEPLSALQLEYSLVERAVEHEFIPLGQQLGMGLMAWSPLASGLLSGKYRPSRDGQFGDGRLQTMAGADNPAFAKLTGRNFAIVAELEAVARELGRSMAQVALNWVAHRPGVASVLVGATRPEQLADNLGALDFVIPPALRDRLDAASSMPPGYPYSFFTPGMQAMLAGANPVGDKPAGYQPPIRIEAPAAAVGGAAPAENA</sequence>
<evidence type="ECO:0000256" key="1">
    <source>
        <dbReference type="ARBA" id="ARBA00023002"/>
    </source>
</evidence>
<dbReference type="Gene3D" id="3.20.20.100">
    <property type="entry name" value="NADP-dependent oxidoreductase domain"/>
    <property type="match status" value="1"/>
</dbReference>
<dbReference type="InterPro" id="IPR020471">
    <property type="entry name" value="AKR"/>
</dbReference>
<protein>
    <submittedName>
        <fullName evidence="3">Aldo/keto reductase</fullName>
    </submittedName>
</protein>
<accession>A0ABX7M893</accession>
<dbReference type="InterPro" id="IPR023210">
    <property type="entry name" value="NADP_OxRdtase_dom"/>
</dbReference>